<keyword evidence="6" id="KW-1185">Reference proteome</keyword>
<evidence type="ECO:0000256" key="1">
    <source>
        <dbReference type="ARBA" id="ARBA00004286"/>
    </source>
</evidence>
<name>A0A1V8SBJ6_9PEZI</name>
<feature type="region of interest" description="Disordered" evidence="4">
    <location>
        <begin position="1"/>
        <end position="43"/>
    </location>
</feature>
<sequence>MARTKQTARKSTGGRKPRHTLADQIKRREAKRLKTPEPPSEEPILGSYLAAERKATISAYAKLDRDVPETKAVTCTTMLDKHTVDGTRNTSWRTAELEYSVSILNYLETMDRDIYEEDVPWTRYPPTSPSMSTLTMPDECEDRFWEQEDRIKKITRSVMECAAYCILVLRSSCEVFAYAKSFAATPKFMHILDAEEIAQAISRDIAKQIQRYGRGTRLYRNALQGHFRYIYRMRQIAQPRALDFALEAMERYSVLCCFHAKTWLSEPMEFECGASDDLHAMLIATKAGWDAE</sequence>
<evidence type="ECO:0000313" key="5">
    <source>
        <dbReference type="EMBL" id="OQN96555.1"/>
    </source>
</evidence>
<dbReference type="GO" id="GO:0030527">
    <property type="term" value="F:structural constituent of chromatin"/>
    <property type="evidence" value="ECO:0007669"/>
    <property type="project" value="InterPro"/>
</dbReference>
<evidence type="ECO:0000313" key="6">
    <source>
        <dbReference type="Proteomes" id="UP000192596"/>
    </source>
</evidence>
<feature type="compositionally biased region" description="Basic residues" evidence="4">
    <location>
        <begin position="1"/>
        <end position="19"/>
    </location>
</feature>
<dbReference type="Proteomes" id="UP000192596">
    <property type="component" value="Unassembled WGS sequence"/>
</dbReference>
<dbReference type="EMBL" id="NAJO01000064">
    <property type="protein sequence ID" value="OQN96555.1"/>
    <property type="molecule type" value="Genomic_DNA"/>
</dbReference>
<comment type="subcellular location">
    <subcellularLocation>
        <location evidence="1">Chromosome</location>
    </subcellularLocation>
</comment>
<feature type="compositionally biased region" description="Basic and acidic residues" evidence="4">
    <location>
        <begin position="20"/>
        <end position="35"/>
    </location>
</feature>
<dbReference type="AlphaFoldDB" id="A0A1V8SBJ6"/>
<dbReference type="GO" id="GO:0003677">
    <property type="term" value="F:DNA binding"/>
    <property type="evidence" value="ECO:0007669"/>
    <property type="project" value="InterPro"/>
</dbReference>
<dbReference type="GO" id="GO:0000786">
    <property type="term" value="C:nucleosome"/>
    <property type="evidence" value="ECO:0007669"/>
    <property type="project" value="UniProtKB-KW"/>
</dbReference>
<dbReference type="InParanoid" id="A0A1V8SBJ6"/>
<comment type="caution">
    <text evidence="5">The sequence shown here is derived from an EMBL/GenBank/DDBJ whole genome shotgun (WGS) entry which is preliminary data.</text>
</comment>
<accession>A0A1V8SBJ6</accession>
<gene>
    <name evidence="5" type="ORF">B0A48_16985</name>
</gene>
<dbReference type="InterPro" id="IPR000164">
    <property type="entry name" value="Histone_H3/CENP-A"/>
</dbReference>
<evidence type="ECO:0000256" key="4">
    <source>
        <dbReference type="SAM" id="MobiDB-lite"/>
    </source>
</evidence>
<proteinExistence type="predicted"/>
<reference evidence="6" key="1">
    <citation type="submission" date="2017-03" db="EMBL/GenBank/DDBJ databases">
        <title>Genomes of endolithic fungi from Antarctica.</title>
        <authorList>
            <person name="Coleine C."/>
            <person name="Masonjones S."/>
            <person name="Stajich J.E."/>
        </authorList>
    </citation>
    <scope>NUCLEOTIDE SEQUENCE [LARGE SCALE GENOMIC DNA]</scope>
    <source>
        <strain evidence="6">CCFEE 5527</strain>
    </source>
</reference>
<organism evidence="5 6">
    <name type="scientific">Cryoendolithus antarcticus</name>
    <dbReference type="NCBI Taxonomy" id="1507870"/>
    <lineage>
        <taxon>Eukaryota</taxon>
        <taxon>Fungi</taxon>
        <taxon>Dikarya</taxon>
        <taxon>Ascomycota</taxon>
        <taxon>Pezizomycotina</taxon>
        <taxon>Dothideomycetes</taxon>
        <taxon>Dothideomycetidae</taxon>
        <taxon>Cladosporiales</taxon>
        <taxon>Cladosporiaceae</taxon>
        <taxon>Cryoendolithus</taxon>
    </lineage>
</organism>
<evidence type="ECO:0000256" key="2">
    <source>
        <dbReference type="ARBA" id="ARBA00022454"/>
    </source>
</evidence>
<protein>
    <submittedName>
        <fullName evidence="5">Uncharacterized protein</fullName>
    </submittedName>
</protein>
<evidence type="ECO:0000256" key="3">
    <source>
        <dbReference type="ARBA" id="ARBA00023269"/>
    </source>
</evidence>
<keyword evidence="3" id="KW-0238">DNA-binding</keyword>
<dbReference type="PRINTS" id="PR00622">
    <property type="entry name" value="HISTONEH3"/>
</dbReference>
<keyword evidence="3" id="KW-0544">Nucleosome core</keyword>
<keyword evidence="2" id="KW-0158">Chromosome</keyword>